<feature type="transmembrane region" description="Helical" evidence="5">
    <location>
        <begin position="140"/>
        <end position="156"/>
    </location>
</feature>
<dbReference type="InterPro" id="IPR007016">
    <property type="entry name" value="O-antigen_ligase-rel_domated"/>
</dbReference>
<accession>A0A380TC00</accession>
<feature type="domain" description="O-antigen ligase-related" evidence="6">
    <location>
        <begin position="145"/>
        <end position="297"/>
    </location>
</feature>
<dbReference type="AlphaFoldDB" id="A0A380TC00"/>
<feature type="transmembrane region" description="Helical" evidence="5">
    <location>
        <begin position="22"/>
        <end position="39"/>
    </location>
</feature>
<evidence type="ECO:0000256" key="5">
    <source>
        <dbReference type="SAM" id="Phobius"/>
    </source>
</evidence>
<gene>
    <name evidence="7" type="ORF">DF3PB_1630003</name>
</gene>
<feature type="transmembrane region" description="Helical" evidence="5">
    <location>
        <begin position="115"/>
        <end position="133"/>
    </location>
</feature>
<dbReference type="PANTHER" id="PTHR37422">
    <property type="entry name" value="TEICHURONIC ACID BIOSYNTHESIS PROTEIN TUAE"/>
    <property type="match status" value="1"/>
</dbReference>
<feature type="transmembrane region" description="Helical" evidence="5">
    <location>
        <begin position="324"/>
        <end position="341"/>
    </location>
</feature>
<evidence type="ECO:0000313" key="7">
    <source>
        <dbReference type="EMBL" id="SUS05011.1"/>
    </source>
</evidence>
<dbReference type="InterPro" id="IPR051533">
    <property type="entry name" value="WaaL-like"/>
</dbReference>
<name>A0A380TC00_9ZZZZ</name>
<evidence type="ECO:0000256" key="3">
    <source>
        <dbReference type="ARBA" id="ARBA00022989"/>
    </source>
</evidence>
<evidence type="ECO:0000256" key="2">
    <source>
        <dbReference type="ARBA" id="ARBA00022692"/>
    </source>
</evidence>
<keyword evidence="4 5" id="KW-0472">Membrane</keyword>
<feature type="transmembrane region" description="Helical" evidence="5">
    <location>
        <begin position="162"/>
        <end position="179"/>
    </location>
</feature>
<proteinExistence type="predicted"/>
<feature type="transmembrane region" description="Helical" evidence="5">
    <location>
        <begin position="291"/>
        <end position="312"/>
    </location>
</feature>
<evidence type="ECO:0000256" key="1">
    <source>
        <dbReference type="ARBA" id="ARBA00004141"/>
    </source>
</evidence>
<dbReference type="GO" id="GO:0016020">
    <property type="term" value="C:membrane"/>
    <property type="evidence" value="ECO:0007669"/>
    <property type="project" value="UniProtKB-SubCell"/>
</dbReference>
<keyword evidence="2 5" id="KW-0812">Transmembrane</keyword>
<sequence>MFCGCVPLLIAYRRRAWDLTRVSLPLLVVVSWFTVSVIWSQHPDLTLRRIIAYWMYLVIAIAAISTIMTPQKIVATIALVFATVIVFDFLALALFPAAATQLEGVRGIHFHKNDAGTVAMVSTFVLGGASFATRAKPLKVALFTLFVASICFLVMSHSKTTLGFTVVLILVIPSIYLLILKSRAVLVTIIALIVGCGAALFSVLVLFDVSIEQILTFVFGDPTLTRRTDLWRHLMYSIYERPLLGSGWGAFWGTGEAVNPIHAPPKTWFLDAAMINTAHNGYLDVVLQTGLIGLVLTLTLIIRCLWNYVWLLQAKHISLAERRAVLVFFAVAIAILLNSTMESRIFGVGDPIARLFDLIYLSGECWRQQIRVRGREQEVAWRCGRSARSEALFPAGTAER</sequence>
<organism evidence="7">
    <name type="scientific">metagenome</name>
    <dbReference type="NCBI Taxonomy" id="256318"/>
    <lineage>
        <taxon>unclassified sequences</taxon>
        <taxon>metagenomes</taxon>
    </lineage>
</organism>
<feature type="transmembrane region" description="Helical" evidence="5">
    <location>
        <begin position="186"/>
        <end position="207"/>
    </location>
</feature>
<evidence type="ECO:0000256" key="4">
    <source>
        <dbReference type="ARBA" id="ARBA00023136"/>
    </source>
</evidence>
<feature type="transmembrane region" description="Helical" evidence="5">
    <location>
        <begin position="73"/>
        <end position="95"/>
    </location>
</feature>
<dbReference type="EMBL" id="UIDG01000072">
    <property type="protein sequence ID" value="SUS05011.1"/>
    <property type="molecule type" value="Genomic_DNA"/>
</dbReference>
<comment type="subcellular location">
    <subcellularLocation>
        <location evidence="1">Membrane</location>
        <topology evidence="1">Multi-pass membrane protein</topology>
    </subcellularLocation>
</comment>
<evidence type="ECO:0000259" key="6">
    <source>
        <dbReference type="Pfam" id="PF04932"/>
    </source>
</evidence>
<dbReference type="Pfam" id="PF04932">
    <property type="entry name" value="Wzy_C"/>
    <property type="match status" value="1"/>
</dbReference>
<keyword evidence="3 5" id="KW-1133">Transmembrane helix</keyword>
<feature type="transmembrane region" description="Helical" evidence="5">
    <location>
        <begin position="51"/>
        <end position="68"/>
    </location>
</feature>
<reference evidence="7" key="1">
    <citation type="submission" date="2018-07" db="EMBL/GenBank/DDBJ databases">
        <authorList>
            <person name="Quirk P.G."/>
            <person name="Krulwich T.A."/>
        </authorList>
    </citation>
    <scope>NUCLEOTIDE SEQUENCE</scope>
</reference>
<dbReference type="PANTHER" id="PTHR37422:SF13">
    <property type="entry name" value="LIPOPOLYSACCHARIDE BIOSYNTHESIS PROTEIN PA4999-RELATED"/>
    <property type="match status" value="1"/>
</dbReference>
<protein>
    <recommendedName>
        <fullName evidence="6">O-antigen ligase-related domain-containing protein</fullName>
    </recommendedName>
</protein>